<dbReference type="OrthoDB" id="46868at2759"/>
<comment type="subcellular location">
    <subcellularLocation>
        <location evidence="1">Endoplasmic reticulum membrane</location>
        <topology evidence="1">Single-pass type IV membrane protein</topology>
    </subcellularLocation>
</comment>
<dbReference type="GO" id="GO:0006890">
    <property type="term" value="P:retrograde vesicle-mediated transport, Golgi to endoplasmic reticulum"/>
    <property type="evidence" value="ECO:0007669"/>
    <property type="project" value="InterPro"/>
</dbReference>
<name>V5ESW9_KALBG</name>
<organism evidence="13 14">
    <name type="scientific">Kalmanozyma brasiliensis (strain GHG001)</name>
    <name type="common">Yeast</name>
    <name type="synonym">Pseudozyma brasiliensis</name>
    <dbReference type="NCBI Taxonomy" id="1365824"/>
    <lineage>
        <taxon>Eukaryota</taxon>
        <taxon>Fungi</taxon>
        <taxon>Dikarya</taxon>
        <taxon>Basidiomycota</taxon>
        <taxon>Ustilaginomycotina</taxon>
        <taxon>Ustilaginomycetes</taxon>
        <taxon>Ustilaginales</taxon>
        <taxon>Ustilaginaceae</taxon>
        <taxon>Kalmanozyma</taxon>
    </lineage>
</organism>
<proteinExistence type="inferred from homology"/>
<evidence type="ECO:0000256" key="5">
    <source>
        <dbReference type="ARBA" id="ARBA00022892"/>
    </source>
</evidence>
<evidence type="ECO:0000256" key="8">
    <source>
        <dbReference type="ARBA" id="ARBA00023136"/>
    </source>
</evidence>
<dbReference type="PANTHER" id="PTHR12825:SF0">
    <property type="entry name" value="VESICLE TRANSPORT PROTEIN SEC20"/>
    <property type="match status" value="1"/>
</dbReference>
<protein>
    <recommendedName>
        <fullName evidence="12">Sec20 C-terminal domain-containing protein</fullName>
    </recommendedName>
</protein>
<sequence length="375" mass="40232">MASATASSSRSPIPPDLVAVHASFQRYGQDVITHQIPRLQSCKSASLLTDYEAEIISSIDGLKRQVTDLKFAVDEAESDAERREIASLAASSSQQLEEIRQLTRKSLLAARRSIESARTADARAGLQLAADNAKERTGGRPGSSGEDKLMTASQDVTDALRRTVSLMSSELEKSAMSSQLLEESSQTLSSLSFQYGSLTTLMTNSAKMIKTMEREDLIGKGMVALSMLFFLGCVGWIVYVRLISKGIGLVGWMFRLFGLDKLLGGMAGRGGEDVKEKAGLLKETAKEVLSSKIIADAATAVTAAVTAITSAVSAATAGAAAQTGSAKQRVEEKVMDLQDDLEQLTETVMQQRPAVDEAKLPKTRQNTLPVEHVEL</sequence>
<keyword evidence="3 11" id="KW-0812">Transmembrane</keyword>
<dbReference type="GO" id="GO:0031201">
    <property type="term" value="C:SNARE complex"/>
    <property type="evidence" value="ECO:0007669"/>
    <property type="project" value="TreeGrafter"/>
</dbReference>
<keyword evidence="4" id="KW-0256">Endoplasmic reticulum</keyword>
<dbReference type="HOGENOM" id="CLU_717913_0_0_1"/>
<feature type="region of interest" description="Disordered" evidence="10">
    <location>
        <begin position="127"/>
        <end position="152"/>
    </location>
</feature>
<keyword evidence="8 11" id="KW-0472">Membrane</keyword>
<evidence type="ECO:0000256" key="1">
    <source>
        <dbReference type="ARBA" id="ARBA00004163"/>
    </source>
</evidence>
<evidence type="ECO:0000256" key="3">
    <source>
        <dbReference type="ARBA" id="ARBA00022692"/>
    </source>
</evidence>
<comment type="similarity">
    <text evidence="9">Belongs to the SEC20 family.</text>
</comment>
<evidence type="ECO:0000256" key="10">
    <source>
        <dbReference type="SAM" id="MobiDB-lite"/>
    </source>
</evidence>
<evidence type="ECO:0000256" key="11">
    <source>
        <dbReference type="SAM" id="Phobius"/>
    </source>
</evidence>
<dbReference type="GO" id="GO:0005484">
    <property type="term" value="F:SNAP receptor activity"/>
    <property type="evidence" value="ECO:0007669"/>
    <property type="project" value="InterPro"/>
</dbReference>
<dbReference type="Proteomes" id="UP000019377">
    <property type="component" value="Unassembled WGS sequence"/>
</dbReference>
<dbReference type="RefSeq" id="XP_016293319.1">
    <property type="nucleotide sequence ID" value="XM_016435276.1"/>
</dbReference>
<dbReference type="InterPro" id="IPR005606">
    <property type="entry name" value="Sec20"/>
</dbReference>
<reference evidence="14" key="1">
    <citation type="journal article" date="2013" name="Genome Announc.">
        <title>Draft genome sequence of Pseudozyma brasiliensis sp. nov. strain GHG001, a high producer of endo-1,4-xylanase isolated from an insect pest of sugarcane.</title>
        <authorList>
            <person name="Oliveira J.V.D.C."/>
            <person name="dos Santos R.A.C."/>
            <person name="Borges T.A."/>
            <person name="Riano-Pachon D.M."/>
            <person name="Goldman G.H."/>
        </authorList>
    </citation>
    <scope>NUCLEOTIDE SEQUENCE [LARGE SCALE GENOMIC DNA]</scope>
    <source>
        <strain evidence="14">GHG001</strain>
    </source>
</reference>
<dbReference type="PANTHER" id="PTHR12825">
    <property type="entry name" value="BNIP1-RELATED"/>
    <property type="match status" value="1"/>
</dbReference>
<dbReference type="eggNOG" id="ENOG502S7WD">
    <property type="taxonomic scope" value="Eukaryota"/>
</dbReference>
<keyword evidence="6 11" id="KW-1133">Transmembrane helix</keyword>
<keyword evidence="5" id="KW-0931">ER-Golgi transport</keyword>
<dbReference type="Pfam" id="PF03908">
    <property type="entry name" value="Sec20"/>
    <property type="match status" value="1"/>
</dbReference>
<evidence type="ECO:0000256" key="2">
    <source>
        <dbReference type="ARBA" id="ARBA00022448"/>
    </source>
</evidence>
<dbReference type="EMBL" id="KI545859">
    <property type="protein sequence ID" value="EST08330.1"/>
    <property type="molecule type" value="Genomic_DNA"/>
</dbReference>
<evidence type="ECO:0000256" key="6">
    <source>
        <dbReference type="ARBA" id="ARBA00022989"/>
    </source>
</evidence>
<dbReference type="InterPro" id="IPR056173">
    <property type="entry name" value="Sec20_C"/>
</dbReference>
<evidence type="ECO:0000313" key="13">
    <source>
        <dbReference type="EMBL" id="EST08330.1"/>
    </source>
</evidence>
<dbReference type="AlphaFoldDB" id="V5ESW9"/>
<keyword evidence="14" id="KW-1185">Reference proteome</keyword>
<keyword evidence="7" id="KW-0175">Coiled coil</keyword>
<keyword evidence="2" id="KW-0813">Transport</keyword>
<evidence type="ECO:0000259" key="12">
    <source>
        <dbReference type="Pfam" id="PF03908"/>
    </source>
</evidence>
<evidence type="ECO:0000256" key="9">
    <source>
        <dbReference type="ARBA" id="ARBA00037934"/>
    </source>
</evidence>
<dbReference type="GO" id="GO:0005789">
    <property type="term" value="C:endoplasmic reticulum membrane"/>
    <property type="evidence" value="ECO:0007669"/>
    <property type="project" value="UniProtKB-SubCell"/>
</dbReference>
<dbReference type="OMA" id="IAFWWTR"/>
<feature type="domain" description="Sec20 C-terminal" evidence="12">
    <location>
        <begin position="153"/>
        <end position="242"/>
    </location>
</feature>
<gene>
    <name evidence="13" type="ORF">PSEUBRA_SCAF17g04342</name>
</gene>
<evidence type="ECO:0000256" key="7">
    <source>
        <dbReference type="ARBA" id="ARBA00023054"/>
    </source>
</evidence>
<accession>V5ESW9</accession>
<evidence type="ECO:0000313" key="14">
    <source>
        <dbReference type="Proteomes" id="UP000019377"/>
    </source>
</evidence>
<feature type="transmembrane region" description="Helical" evidence="11">
    <location>
        <begin position="217"/>
        <end position="239"/>
    </location>
</feature>
<evidence type="ECO:0000256" key="4">
    <source>
        <dbReference type="ARBA" id="ARBA00022824"/>
    </source>
</evidence>
<dbReference type="GeneID" id="27417895"/>
<dbReference type="STRING" id="1365824.V5ESW9"/>